<evidence type="ECO:0000313" key="3">
    <source>
        <dbReference type="Proteomes" id="UP001213664"/>
    </source>
</evidence>
<dbReference type="GO" id="GO:0016705">
    <property type="term" value="F:oxidoreductase activity, acting on paired donors, with incorporation or reduction of molecular oxygen"/>
    <property type="evidence" value="ECO:0007669"/>
    <property type="project" value="InterPro"/>
</dbReference>
<dbReference type="InterPro" id="IPR001128">
    <property type="entry name" value="Cyt_P450"/>
</dbReference>
<dbReference type="InterPro" id="IPR036396">
    <property type="entry name" value="Cyt_P450_sf"/>
</dbReference>
<evidence type="ECO:0000256" key="1">
    <source>
        <dbReference type="ARBA" id="ARBA00010617"/>
    </source>
</evidence>
<evidence type="ECO:0000313" key="2">
    <source>
        <dbReference type="EMBL" id="WEK41488.1"/>
    </source>
</evidence>
<name>A0AAJ5X5M5_9CAUL</name>
<reference evidence="2" key="1">
    <citation type="submission" date="2023-03" db="EMBL/GenBank/DDBJ databases">
        <title>Andean soil-derived lignocellulolytic bacterial consortium as a source of novel taxa and putative plastic-active enzymes.</title>
        <authorList>
            <person name="Diaz-Garcia L."/>
            <person name="Chuvochina M."/>
            <person name="Feuerriegel G."/>
            <person name="Bunk B."/>
            <person name="Sproer C."/>
            <person name="Streit W.R."/>
            <person name="Rodriguez L.M."/>
            <person name="Overmann J."/>
            <person name="Jimenez D.J."/>
        </authorList>
    </citation>
    <scope>NUCLEOTIDE SEQUENCE</scope>
    <source>
        <strain evidence="2">MAG 833</strain>
    </source>
</reference>
<dbReference type="EMBL" id="CP119326">
    <property type="protein sequence ID" value="WEK41488.1"/>
    <property type="molecule type" value="Genomic_DNA"/>
</dbReference>
<dbReference type="Gene3D" id="1.10.630.10">
    <property type="entry name" value="Cytochrome P450"/>
    <property type="match status" value="1"/>
</dbReference>
<dbReference type="PANTHER" id="PTHR46696">
    <property type="entry name" value="P450, PUTATIVE (EUROFUNG)-RELATED"/>
    <property type="match status" value="1"/>
</dbReference>
<dbReference type="Proteomes" id="UP001213664">
    <property type="component" value="Chromosome"/>
</dbReference>
<dbReference type="PRINTS" id="PR00359">
    <property type="entry name" value="BP450"/>
</dbReference>
<dbReference type="GO" id="GO:0005506">
    <property type="term" value="F:iron ion binding"/>
    <property type="evidence" value="ECO:0007669"/>
    <property type="project" value="InterPro"/>
</dbReference>
<organism evidence="2 3">
    <name type="scientific">Candidatus Brevundimonas colombiensis</name>
    <dbReference type="NCBI Taxonomy" id="3121376"/>
    <lineage>
        <taxon>Bacteria</taxon>
        <taxon>Pseudomonadati</taxon>
        <taxon>Pseudomonadota</taxon>
        <taxon>Alphaproteobacteria</taxon>
        <taxon>Caulobacterales</taxon>
        <taxon>Caulobacteraceae</taxon>
        <taxon>Brevundimonas</taxon>
    </lineage>
</organism>
<accession>A0AAJ5X5M5</accession>
<dbReference type="PANTHER" id="PTHR46696:SF1">
    <property type="entry name" value="CYTOCHROME P450 YJIB-RELATED"/>
    <property type="match status" value="1"/>
</dbReference>
<dbReference type="GO" id="GO:0020037">
    <property type="term" value="F:heme binding"/>
    <property type="evidence" value="ECO:0007669"/>
    <property type="project" value="InterPro"/>
</dbReference>
<dbReference type="GO" id="GO:0004497">
    <property type="term" value="F:monooxygenase activity"/>
    <property type="evidence" value="ECO:0007669"/>
    <property type="project" value="InterPro"/>
</dbReference>
<sequence>MMTDALEVRAEQPPAFATDPYGLEVLEAPYAFQAALRDAGPVVRIAEHDIYAVGRHEEAKSVLTDHSRFMAGAGIGLQDIRKPGNFRIPSRLLENDPPDHTAIRTVVNRILSPLVIRKAKDDVKQEAEAVLDGLRDREAFNGVDDLVEAYVLRAFPKVVGVQLPRTETLAIGEMRFNQSGPPNALYHRAIANAQPYLEWFEESCSRAKVASGSISDLLFDAEDAGSLPEGVASNIVRSFVGGGTDSTISGLGTTVRHLAQDPDQWAILAADPSKVKTALDEGIRMEAPFQVTYRTTRGPTELAGFALEGDAKIGVFLGAAGRDPRKWENADRFDLTRRSAGVHLSFGTADHACIGQMLARLEAEALLAEMVSRIETIELAGEPIFRPMNQLRTLDSLPLRVVWK</sequence>
<dbReference type="InterPro" id="IPR002397">
    <property type="entry name" value="Cyt_P450_B"/>
</dbReference>
<proteinExistence type="inferred from homology"/>
<dbReference type="Pfam" id="PF00067">
    <property type="entry name" value="p450"/>
    <property type="match status" value="1"/>
</dbReference>
<comment type="similarity">
    <text evidence="1">Belongs to the cytochrome P450 family.</text>
</comment>
<protein>
    <submittedName>
        <fullName evidence="2">Cytochrome P450</fullName>
    </submittedName>
</protein>
<gene>
    <name evidence="2" type="ORF">P0Y50_07760</name>
</gene>
<dbReference type="AlphaFoldDB" id="A0AAJ5X5M5"/>
<dbReference type="SUPFAM" id="SSF48264">
    <property type="entry name" value="Cytochrome P450"/>
    <property type="match status" value="1"/>
</dbReference>